<evidence type="ECO:0000313" key="10">
    <source>
        <dbReference type="EMBL" id="OGD74925.1"/>
    </source>
</evidence>
<gene>
    <name evidence="10" type="ORF">A2Y64_08125</name>
</gene>
<feature type="transmembrane region" description="Helical" evidence="7">
    <location>
        <begin position="294"/>
        <end position="320"/>
    </location>
</feature>
<evidence type="ECO:0000256" key="4">
    <source>
        <dbReference type="ARBA" id="ARBA00022692"/>
    </source>
</evidence>
<name>A0A1F5F5I9_9BACT</name>
<accession>A0A1F5F5I9</accession>
<dbReference type="EMBL" id="MFAF01000089">
    <property type="protein sequence ID" value="OGD74925.1"/>
    <property type="molecule type" value="Genomic_DNA"/>
</dbReference>
<proteinExistence type="inferred from homology"/>
<evidence type="ECO:0008006" key="12">
    <source>
        <dbReference type="Google" id="ProtNLM"/>
    </source>
</evidence>
<feature type="transmembrane region" description="Helical" evidence="7">
    <location>
        <begin position="390"/>
        <end position="413"/>
    </location>
</feature>
<dbReference type="STRING" id="1817816.A2Y64_08125"/>
<comment type="subcellular location">
    <subcellularLocation>
        <location evidence="1">Cell membrane</location>
        <topology evidence="1">Multi-pass membrane protein</topology>
    </subcellularLocation>
</comment>
<dbReference type="InterPro" id="IPR051447">
    <property type="entry name" value="Lipoprotein-release_system"/>
</dbReference>
<evidence type="ECO:0000313" key="11">
    <source>
        <dbReference type="Proteomes" id="UP000177187"/>
    </source>
</evidence>
<evidence type="ECO:0000256" key="6">
    <source>
        <dbReference type="ARBA" id="ARBA00023136"/>
    </source>
</evidence>
<sequence length="430" mass="46688">MGRFELAVAFRYLRTGRKGFLRVVTWISMGGIALGVASLIVVLSVMEGLQENVRSRILANNAHIMVVDYLRRPIADWRPLLAEIEGTPGVVAASPAVYLEGMLVNRSNTIGAVFRGIDPDSEARITSLPDLVIEGDFTFRPKDYTGVVRDGEGPLSEYDPLGGTDTVHGVVLGKELAYELAAVVGDEVVLVMPTGEWDPLTPIPPKMKKLQITGIVSTGMYEYDAQLAYIDIALAQEFMNIGDKVTVIEARVQDPFAAAEVADALNEKLGGAYHARDWSAMNERLFAALEMEKFAMFLVVIIVVLVAAFNVVSNLIMLVVEKTKDVGVMLSFGVRRSQVGGVFLTVGLVLGGLGTVVGGVVGAVLAWLLEKYKFIQLSAEIYNMDHLPAVVSWGDVVLIGAAAMLITLLSTLYPAWRASRLDPLEAIRYE</sequence>
<dbReference type="GO" id="GO:0044874">
    <property type="term" value="P:lipoprotein localization to outer membrane"/>
    <property type="evidence" value="ECO:0007669"/>
    <property type="project" value="TreeGrafter"/>
</dbReference>
<feature type="transmembrane region" description="Helical" evidence="7">
    <location>
        <begin position="20"/>
        <end position="46"/>
    </location>
</feature>
<protein>
    <recommendedName>
        <fullName evidence="12">ABC transporter permease</fullName>
    </recommendedName>
</protein>
<dbReference type="Pfam" id="PF12704">
    <property type="entry name" value="MacB_PCD"/>
    <property type="match status" value="1"/>
</dbReference>
<comment type="similarity">
    <text evidence="2">Belongs to the ABC-4 integral membrane protein family. LolC/E subfamily.</text>
</comment>
<evidence type="ECO:0000259" key="8">
    <source>
        <dbReference type="Pfam" id="PF02687"/>
    </source>
</evidence>
<dbReference type="InterPro" id="IPR025857">
    <property type="entry name" value="MacB_PCD"/>
</dbReference>
<dbReference type="AlphaFoldDB" id="A0A1F5F5I9"/>
<evidence type="ECO:0000256" key="7">
    <source>
        <dbReference type="SAM" id="Phobius"/>
    </source>
</evidence>
<dbReference type="InterPro" id="IPR003838">
    <property type="entry name" value="ABC3_permease_C"/>
</dbReference>
<dbReference type="GO" id="GO:0098797">
    <property type="term" value="C:plasma membrane protein complex"/>
    <property type="evidence" value="ECO:0007669"/>
    <property type="project" value="TreeGrafter"/>
</dbReference>
<organism evidence="10 11">
    <name type="scientific">Candidatus Coatesbacteria bacterium RBG_13_66_14</name>
    <dbReference type="NCBI Taxonomy" id="1817816"/>
    <lineage>
        <taxon>Bacteria</taxon>
        <taxon>Candidatus Coatesiibacteriota</taxon>
    </lineage>
</organism>
<comment type="caution">
    <text evidence="10">The sequence shown here is derived from an EMBL/GenBank/DDBJ whole genome shotgun (WGS) entry which is preliminary data.</text>
</comment>
<feature type="domain" description="ABC3 transporter permease C-terminal" evidence="8">
    <location>
        <begin position="298"/>
        <end position="423"/>
    </location>
</feature>
<evidence type="ECO:0000256" key="5">
    <source>
        <dbReference type="ARBA" id="ARBA00022989"/>
    </source>
</evidence>
<evidence type="ECO:0000256" key="1">
    <source>
        <dbReference type="ARBA" id="ARBA00004651"/>
    </source>
</evidence>
<dbReference type="PANTHER" id="PTHR30489">
    <property type="entry name" value="LIPOPROTEIN-RELEASING SYSTEM TRANSMEMBRANE PROTEIN LOLE"/>
    <property type="match status" value="1"/>
</dbReference>
<keyword evidence="4 7" id="KW-0812">Transmembrane</keyword>
<dbReference type="Pfam" id="PF02687">
    <property type="entry name" value="FtsX"/>
    <property type="match status" value="1"/>
</dbReference>
<feature type="domain" description="MacB-like periplasmic core" evidence="9">
    <location>
        <begin position="25"/>
        <end position="267"/>
    </location>
</feature>
<feature type="transmembrane region" description="Helical" evidence="7">
    <location>
        <begin position="340"/>
        <end position="369"/>
    </location>
</feature>
<dbReference type="PANTHER" id="PTHR30489:SF0">
    <property type="entry name" value="LIPOPROTEIN-RELEASING SYSTEM TRANSMEMBRANE PROTEIN LOLE"/>
    <property type="match status" value="1"/>
</dbReference>
<evidence type="ECO:0000259" key="9">
    <source>
        <dbReference type="Pfam" id="PF12704"/>
    </source>
</evidence>
<keyword evidence="6 7" id="KW-0472">Membrane</keyword>
<keyword evidence="3" id="KW-1003">Cell membrane</keyword>
<dbReference type="Proteomes" id="UP000177187">
    <property type="component" value="Unassembled WGS sequence"/>
</dbReference>
<keyword evidence="5 7" id="KW-1133">Transmembrane helix</keyword>
<evidence type="ECO:0000256" key="3">
    <source>
        <dbReference type="ARBA" id="ARBA00022475"/>
    </source>
</evidence>
<evidence type="ECO:0000256" key="2">
    <source>
        <dbReference type="ARBA" id="ARBA00005236"/>
    </source>
</evidence>
<reference evidence="10 11" key="1">
    <citation type="journal article" date="2016" name="Nat. Commun.">
        <title>Thousands of microbial genomes shed light on interconnected biogeochemical processes in an aquifer system.</title>
        <authorList>
            <person name="Anantharaman K."/>
            <person name="Brown C.T."/>
            <person name="Hug L.A."/>
            <person name="Sharon I."/>
            <person name="Castelle C.J."/>
            <person name="Probst A.J."/>
            <person name="Thomas B.C."/>
            <person name="Singh A."/>
            <person name="Wilkins M.J."/>
            <person name="Karaoz U."/>
            <person name="Brodie E.L."/>
            <person name="Williams K.H."/>
            <person name="Hubbard S.S."/>
            <person name="Banfield J.F."/>
        </authorList>
    </citation>
    <scope>NUCLEOTIDE SEQUENCE [LARGE SCALE GENOMIC DNA]</scope>
</reference>